<evidence type="ECO:0000256" key="2">
    <source>
        <dbReference type="ARBA" id="ARBA00023315"/>
    </source>
</evidence>
<keyword evidence="2" id="KW-0012">Acyltransferase</keyword>
<sequence>MMLMLTFRHVDVEKDKQTIIKFFTDTDEELEFNENEYIKYAKQKQLNFPEGFVLLENDQQAVGELVLRYDNYEGREIGYVSFVYVIPEGRGKGYSNLIFQYAENQFKKRNVFEYHLRVAQSNVRAIKFYEKQGLEIIGEERNSYNQRCWRMGKKM</sequence>
<dbReference type="InterPro" id="IPR016181">
    <property type="entry name" value="Acyl_CoA_acyltransferase"/>
</dbReference>
<reference evidence="4 5" key="1">
    <citation type="submission" date="2024-01" db="EMBL/GenBank/DDBJ databases">
        <title>Seven novel Bacillus-like species.</title>
        <authorList>
            <person name="Liu G."/>
        </authorList>
    </citation>
    <scope>NUCLEOTIDE SEQUENCE [LARGE SCALE GENOMIC DNA]</scope>
    <source>
        <strain evidence="4 5">FJAT-53711</strain>
    </source>
</reference>
<name>A0ABU8G006_9BACI</name>
<feature type="domain" description="N-acetyltransferase" evidence="3">
    <location>
        <begin position="2"/>
        <end position="155"/>
    </location>
</feature>
<accession>A0ABU8G006</accession>
<gene>
    <name evidence="4" type="ORF">WAX78_19370</name>
</gene>
<dbReference type="Proteomes" id="UP001367922">
    <property type="component" value="Unassembled WGS sequence"/>
</dbReference>
<proteinExistence type="predicted"/>
<dbReference type="SUPFAM" id="SSF55729">
    <property type="entry name" value="Acyl-CoA N-acyltransferases (Nat)"/>
    <property type="match status" value="1"/>
</dbReference>
<protein>
    <submittedName>
        <fullName evidence="4">GNAT family N-acetyltransferase</fullName>
    </submittedName>
</protein>
<organism evidence="4 5">
    <name type="scientific">Bacillus yunxiaonensis</name>
    <dbReference type="NCBI Taxonomy" id="3127665"/>
    <lineage>
        <taxon>Bacteria</taxon>
        <taxon>Bacillati</taxon>
        <taxon>Bacillota</taxon>
        <taxon>Bacilli</taxon>
        <taxon>Bacillales</taxon>
        <taxon>Bacillaceae</taxon>
        <taxon>Bacillus</taxon>
    </lineage>
</organism>
<dbReference type="PANTHER" id="PTHR43420">
    <property type="entry name" value="ACETYLTRANSFERASE"/>
    <property type="match status" value="1"/>
</dbReference>
<dbReference type="Gene3D" id="3.40.630.30">
    <property type="match status" value="1"/>
</dbReference>
<keyword evidence="5" id="KW-1185">Reference proteome</keyword>
<keyword evidence="1" id="KW-0808">Transferase</keyword>
<evidence type="ECO:0000313" key="4">
    <source>
        <dbReference type="EMBL" id="MEI4831591.1"/>
    </source>
</evidence>
<evidence type="ECO:0000256" key="1">
    <source>
        <dbReference type="ARBA" id="ARBA00022679"/>
    </source>
</evidence>
<dbReference type="EMBL" id="JBAWSV010000007">
    <property type="protein sequence ID" value="MEI4831591.1"/>
    <property type="molecule type" value="Genomic_DNA"/>
</dbReference>
<dbReference type="InterPro" id="IPR050680">
    <property type="entry name" value="YpeA/RimI_acetyltransf"/>
</dbReference>
<evidence type="ECO:0000313" key="5">
    <source>
        <dbReference type="Proteomes" id="UP001367922"/>
    </source>
</evidence>
<comment type="caution">
    <text evidence="4">The sequence shown here is derived from an EMBL/GenBank/DDBJ whole genome shotgun (WGS) entry which is preliminary data.</text>
</comment>
<dbReference type="PROSITE" id="PS51186">
    <property type="entry name" value="GNAT"/>
    <property type="match status" value="1"/>
</dbReference>
<evidence type="ECO:0000259" key="3">
    <source>
        <dbReference type="PROSITE" id="PS51186"/>
    </source>
</evidence>
<dbReference type="CDD" id="cd04301">
    <property type="entry name" value="NAT_SF"/>
    <property type="match status" value="1"/>
</dbReference>
<dbReference type="Pfam" id="PF00583">
    <property type="entry name" value="Acetyltransf_1"/>
    <property type="match status" value="1"/>
</dbReference>
<dbReference type="InterPro" id="IPR000182">
    <property type="entry name" value="GNAT_dom"/>
</dbReference>